<evidence type="ECO:0000256" key="1">
    <source>
        <dbReference type="ARBA" id="ARBA00001936"/>
    </source>
</evidence>
<accession>A0A174HYM5</accession>
<dbReference type="InterPro" id="IPR000086">
    <property type="entry name" value="NUDIX_hydrolase_dom"/>
</dbReference>
<dbReference type="GO" id="GO:0046872">
    <property type="term" value="F:metal ion binding"/>
    <property type="evidence" value="ECO:0007669"/>
    <property type="project" value="UniProtKB-KW"/>
</dbReference>
<dbReference type="AlphaFoldDB" id="A0A174HYM5"/>
<comment type="cofactor">
    <cofactor evidence="1">
        <name>Mn(2+)</name>
        <dbReference type="ChEBI" id="CHEBI:29035"/>
    </cofactor>
</comment>
<evidence type="ECO:0000313" key="9">
    <source>
        <dbReference type="Proteomes" id="UP000095558"/>
    </source>
</evidence>
<dbReference type="EMBL" id="CYZV01000055">
    <property type="protein sequence ID" value="CUO80023.1"/>
    <property type="molecule type" value="Genomic_DNA"/>
</dbReference>
<dbReference type="GO" id="GO:0010945">
    <property type="term" value="F:coenzyme A diphosphatase activity"/>
    <property type="evidence" value="ECO:0007669"/>
    <property type="project" value="InterPro"/>
</dbReference>
<protein>
    <submittedName>
        <fullName evidence="8">NUDIX family protein</fullName>
    </submittedName>
</protein>
<evidence type="ECO:0000256" key="5">
    <source>
        <dbReference type="ARBA" id="ARBA00022842"/>
    </source>
</evidence>
<dbReference type="Pfam" id="PF00293">
    <property type="entry name" value="NUDIX"/>
    <property type="match status" value="1"/>
</dbReference>
<dbReference type="InterPro" id="IPR020084">
    <property type="entry name" value="NUDIX_hydrolase_CS"/>
</dbReference>
<keyword evidence="4" id="KW-0378">Hydrolase</keyword>
<gene>
    <name evidence="8" type="ORF">ERS852470_03402</name>
</gene>
<evidence type="ECO:0000259" key="7">
    <source>
        <dbReference type="PROSITE" id="PS51462"/>
    </source>
</evidence>
<dbReference type="InterPro" id="IPR045121">
    <property type="entry name" value="CoAse"/>
</dbReference>
<dbReference type="OrthoDB" id="9802805at2"/>
<keyword evidence="5" id="KW-0460">Magnesium</keyword>
<evidence type="ECO:0000256" key="4">
    <source>
        <dbReference type="ARBA" id="ARBA00022801"/>
    </source>
</evidence>
<dbReference type="Proteomes" id="UP000095558">
    <property type="component" value="Unassembled WGS sequence"/>
</dbReference>
<evidence type="ECO:0000256" key="3">
    <source>
        <dbReference type="ARBA" id="ARBA00022723"/>
    </source>
</evidence>
<dbReference type="PROSITE" id="PS00893">
    <property type="entry name" value="NUDIX_BOX"/>
    <property type="match status" value="1"/>
</dbReference>
<dbReference type="Gene3D" id="3.90.79.10">
    <property type="entry name" value="Nucleoside Triphosphate Pyrophosphohydrolase"/>
    <property type="match status" value="1"/>
</dbReference>
<evidence type="ECO:0000256" key="2">
    <source>
        <dbReference type="ARBA" id="ARBA00001946"/>
    </source>
</evidence>
<organism evidence="8 9">
    <name type="scientific">Clostridium disporicum</name>
    <dbReference type="NCBI Taxonomy" id="84024"/>
    <lineage>
        <taxon>Bacteria</taxon>
        <taxon>Bacillati</taxon>
        <taxon>Bacillota</taxon>
        <taxon>Clostridia</taxon>
        <taxon>Eubacteriales</taxon>
        <taxon>Clostridiaceae</taxon>
        <taxon>Clostridium</taxon>
    </lineage>
</organism>
<dbReference type="InterPro" id="IPR015797">
    <property type="entry name" value="NUDIX_hydrolase-like_dom_sf"/>
</dbReference>
<dbReference type="SUPFAM" id="SSF55811">
    <property type="entry name" value="Nudix"/>
    <property type="match status" value="1"/>
</dbReference>
<evidence type="ECO:0000256" key="6">
    <source>
        <dbReference type="ARBA" id="ARBA00023211"/>
    </source>
</evidence>
<sequence>MSNTINNIFSNYKPYINGWENFKRASVTIPIVNYNDEPHILFEIRAKTLRSQPSEICFPGGKIEKDEHPLDTAIRETCEEIGVCENDINIISPLDLFISPFDILIHPYLITINNLNNLSINSTEVEKVFLVPLQYLLNHKPTKYINKVNITPHDNFPYDLIPSKQDYKFKTGSYEILFYTYNEYVIWGLTAKILFNFLSILKQSNYQV</sequence>
<feature type="domain" description="Nudix hydrolase" evidence="7">
    <location>
        <begin position="22"/>
        <end position="154"/>
    </location>
</feature>
<dbReference type="PROSITE" id="PS51462">
    <property type="entry name" value="NUDIX"/>
    <property type="match status" value="1"/>
</dbReference>
<dbReference type="RefSeq" id="WP_055277882.1">
    <property type="nucleotide sequence ID" value="NZ_CYZV01000055.1"/>
</dbReference>
<keyword evidence="3" id="KW-0479">Metal-binding</keyword>
<proteinExistence type="predicted"/>
<dbReference type="PANTHER" id="PTHR12992:SF11">
    <property type="entry name" value="MITOCHONDRIAL COENZYME A DIPHOSPHATASE NUDT8"/>
    <property type="match status" value="1"/>
</dbReference>
<dbReference type="PANTHER" id="PTHR12992">
    <property type="entry name" value="NUDIX HYDROLASE"/>
    <property type="match status" value="1"/>
</dbReference>
<keyword evidence="6" id="KW-0464">Manganese</keyword>
<reference evidence="8 9" key="1">
    <citation type="submission" date="2015-09" db="EMBL/GenBank/DDBJ databases">
        <authorList>
            <consortium name="Pathogen Informatics"/>
        </authorList>
    </citation>
    <scope>NUCLEOTIDE SEQUENCE [LARGE SCALE GENOMIC DNA]</scope>
    <source>
        <strain evidence="8 9">2789STDY5834855</strain>
    </source>
</reference>
<dbReference type="CDD" id="cd03426">
    <property type="entry name" value="NUDIX_CoAse_Nudt7"/>
    <property type="match status" value="1"/>
</dbReference>
<comment type="cofactor">
    <cofactor evidence="2">
        <name>Mg(2+)</name>
        <dbReference type="ChEBI" id="CHEBI:18420"/>
    </cofactor>
</comment>
<evidence type="ECO:0000313" key="8">
    <source>
        <dbReference type="EMBL" id="CUO80023.1"/>
    </source>
</evidence>
<name>A0A174HYM5_9CLOT</name>